<evidence type="ECO:0000313" key="4">
    <source>
        <dbReference type="EMBL" id="KAL0345433.1"/>
    </source>
</evidence>
<evidence type="ECO:0000256" key="2">
    <source>
        <dbReference type="SAM" id="MobiDB-lite"/>
    </source>
</evidence>
<reference evidence="4" key="1">
    <citation type="submission" date="2020-06" db="EMBL/GenBank/DDBJ databases">
        <authorList>
            <person name="Li T."/>
            <person name="Hu X."/>
            <person name="Zhang T."/>
            <person name="Song X."/>
            <person name="Zhang H."/>
            <person name="Dai N."/>
            <person name="Sheng W."/>
            <person name="Hou X."/>
            <person name="Wei L."/>
        </authorList>
    </citation>
    <scope>NUCLEOTIDE SEQUENCE</scope>
    <source>
        <strain evidence="4">G02</strain>
        <tissue evidence="4">Leaf</tissue>
    </source>
</reference>
<accession>A0AAW2NPS2</accession>
<evidence type="ECO:0000256" key="3">
    <source>
        <dbReference type="SAM" id="Phobius"/>
    </source>
</evidence>
<dbReference type="Pfam" id="PF03140">
    <property type="entry name" value="DUF247"/>
    <property type="match status" value="1"/>
</dbReference>
<keyword evidence="3" id="KW-1133">Transmembrane helix</keyword>
<dbReference type="PANTHER" id="PTHR31549:SF289">
    <property type="match status" value="1"/>
</dbReference>
<keyword evidence="1" id="KW-0175">Coiled coil</keyword>
<dbReference type="InterPro" id="IPR004158">
    <property type="entry name" value="DUF247_pln"/>
</dbReference>
<proteinExistence type="predicted"/>
<protein>
    <submittedName>
        <fullName evidence="4">Uncharacterized protein</fullName>
    </submittedName>
</protein>
<evidence type="ECO:0000256" key="1">
    <source>
        <dbReference type="SAM" id="Coils"/>
    </source>
</evidence>
<feature type="region of interest" description="Disordered" evidence="2">
    <location>
        <begin position="243"/>
        <end position="267"/>
    </location>
</feature>
<dbReference type="PANTHER" id="PTHR31549">
    <property type="entry name" value="PROTEIN, PUTATIVE (DUF247)-RELATED-RELATED"/>
    <property type="match status" value="1"/>
</dbReference>
<comment type="caution">
    <text evidence="4">The sequence shown here is derived from an EMBL/GenBank/DDBJ whole genome shotgun (WGS) entry which is preliminary data.</text>
</comment>
<organism evidence="4">
    <name type="scientific">Sesamum radiatum</name>
    <name type="common">Black benniseed</name>
    <dbReference type="NCBI Taxonomy" id="300843"/>
    <lineage>
        <taxon>Eukaryota</taxon>
        <taxon>Viridiplantae</taxon>
        <taxon>Streptophyta</taxon>
        <taxon>Embryophyta</taxon>
        <taxon>Tracheophyta</taxon>
        <taxon>Spermatophyta</taxon>
        <taxon>Magnoliopsida</taxon>
        <taxon>eudicotyledons</taxon>
        <taxon>Gunneridae</taxon>
        <taxon>Pentapetalae</taxon>
        <taxon>asterids</taxon>
        <taxon>lamiids</taxon>
        <taxon>Lamiales</taxon>
        <taxon>Pedaliaceae</taxon>
        <taxon>Sesamum</taxon>
    </lineage>
</organism>
<reference evidence="4" key="2">
    <citation type="journal article" date="2024" name="Plant">
        <title>Genomic evolution and insights into agronomic trait innovations of Sesamum species.</title>
        <authorList>
            <person name="Miao H."/>
            <person name="Wang L."/>
            <person name="Qu L."/>
            <person name="Liu H."/>
            <person name="Sun Y."/>
            <person name="Le M."/>
            <person name="Wang Q."/>
            <person name="Wei S."/>
            <person name="Zheng Y."/>
            <person name="Lin W."/>
            <person name="Duan Y."/>
            <person name="Cao H."/>
            <person name="Xiong S."/>
            <person name="Wang X."/>
            <person name="Wei L."/>
            <person name="Li C."/>
            <person name="Ma Q."/>
            <person name="Ju M."/>
            <person name="Zhao R."/>
            <person name="Li G."/>
            <person name="Mu C."/>
            <person name="Tian Q."/>
            <person name="Mei H."/>
            <person name="Zhang T."/>
            <person name="Gao T."/>
            <person name="Zhang H."/>
        </authorList>
    </citation>
    <scope>NUCLEOTIDE SEQUENCE</scope>
    <source>
        <strain evidence="4">G02</strain>
    </source>
</reference>
<keyword evidence="3" id="KW-0812">Transmembrane</keyword>
<sequence>MSSNSILGSAESEKRWVLEMDKNFPPDHIVDIDFETPFCVFRVPESLSETKPEAYAPQQIGLGPYHHLRPEFYMMQKEKLAAVRKFLNQEKPNTIQQVVEALMEWEPVLRACYDQYLDLHAKTLAWILAIDGLYLLQFLRNSKQTGEIHAKDPQMDKLVGDIIMLENQIPAVLLKKIRRVLGHSPVDEGDDHTLFGDFQAFCEAHSPLKLTMQEEIVGDLSQAHLLHRMYHLVVNNEVLKEVAPRPTKRKGSRPNAPKRASAVPDSQLVSDVKASLQFLDEQGMPGAGTAGHVLTFMEKVPWDRILALFSKDQEKPLVEEIDVPSVSQMIELAEITFFPTTGGIKNIQFIESTKWFYLPVITLNTHSEIILRNLVAYEAASAKPGTILEFAQYVDLMCGIIDTKKDADILKKAKIIEGELPPEEIVSIFNRIRKSTGENEKAKSNIEKAIDNANKKFDEVGSVKVKKLLKTYFEVFWKYFSVVLAVVVVLLLTLQAFCSVFGCSRWFGKSTAVQAFPFLYVDQ</sequence>
<gene>
    <name evidence="4" type="ORF">Sradi_4374600</name>
</gene>
<feature type="transmembrane region" description="Helical" evidence="3">
    <location>
        <begin position="476"/>
        <end position="501"/>
    </location>
</feature>
<keyword evidence="3" id="KW-0472">Membrane</keyword>
<dbReference type="EMBL" id="JACGWJ010000019">
    <property type="protein sequence ID" value="KAL0345433.1"/>
    <property type="molecule type" value="Genomic_DNA"/>
</dbReference>
<name>A0AAW2NPS2_SESRA</name>
<feature type="coiled-coil region" evidence="1">
    <location>
        <begin position="432"/>
        <end position="459"/>
    </location>
</feature>
<dbReference type="AlphaFoldDB" id="A0AAW2NPS2"/>